<sequence length="514" mass="55515">MSQYSMPSSHQYPDSAGLQVVHDSTAPEVRPEEGKILYGFYGPDAAKPHAASDGSTFPSDGRTITTEGRTVDGRATSEFDPAAAPEAVREEPSPKSHRRMYIIIGVLVAIVVILAAVLGGVLGSRAAQSNKSTSDNSSSDSSSSDQRSSTSTASTASSSPTTAPSQVAIAPKSHLAAVAWQADGSFTRFLFYQDSNGTLRQSLAAGSDTVDKATWGNPSKLTPEYSVKNNTGIAVGLLPMIVSDPTVQVEMFFLNDSSSVNGINFVRSNGFNPDSVNNETFKNAIDGSDLAAYWPYIAYQSIDGILQLIIYPWKNKDLKIRAKHGSRLALIPTSRNFTEIQDYGRWALVYQNEDGKIITLEDPANQGARKTYSDQDDSSKWWDSSFPNIVTDELASIAAFSVAASSSDASKKEINAFILYQDDSGTIQQIFRDGEKNEWQQSTPDAFKGADKGASISCATTPTWQTVPELGERLLESVSDLNSCFFMKGGAVMEARLDGTSWTVAQEIKKDKFS</sequence>
<reference evidence="4" key="1">
    <citation type="submission" date="2019-06" db="EMBL/GenBank/DDBJ databases">
        <authorList>
            <person name="Broberg M."/>
        </authorList>
    </citation>
    <scope>NUCLEOTIDE SEQUENCE [LARGE SCALE GENOMIC DNA]</scope>
</reference>
<dbReference type="Gene3D" id="2.120.10.70">
    <property type="entry name" value="Fucose-specific lectin"/>
    <property type="match status" value="1"/>
</dbReference>
<feature type="compositionally biased region" description="Polar residues" evidence="1">
    <location>
        <begin position="53"/>
        <end position="68"/>
    </location>
</feature>
<feature type="region of interest" description="Disordered" evidence="1">
    <location>
        <begin position="1"/>
        <end position="29"/>
    </location>
</feature>
<organism evidence="3 4">
    <name type="scientific">Clonostachys solani</name>
    <dbReference type="NCBI Taxonomy" id="160281"/>
    <lineage>
        <taxon>Eukaryota</taxon>
        <taxon>Fungi</taxon>
        <taxon>Dikarya</taxon>
        <taxon>Ascomycota</taxon>
        <taxon>Pezizomycotina</taxon>
        <taxon>Sordariomycetes</taxon>
        <taxon>Hypocreomycetidae</taxon>
        <taxon>Hypocreales</taxon>
        <taxon>Bionectriaceae</taxon>
        <taxon>Clonostachys</taxon>
    </lineage>
</organism>
<evidence type="ECO:0008006" key="5">
    <source>
        <dbReference type="Google" id="ProtNLM"/>
    </source>
</evidence>
<proteinExistence type="predicted"/>
<feature type="compositionally biased region" description="Low complexity" evidence="1">
    <location>
        <begin position="128"/>
        <end position="165"/>
    </location>
</feature>
<dbReference type="SUPFAM" id="SSF89372">
    <property type="entry name" value="Fucose-specific lectin"/>
    <property type="match status" value="1"/>
</dbReference>
<evidence type="ECO:0000313" key="4">
    <source>
        <dbReference type="Proteomes" id="UP000775872"/>
    </source>
</evidence>
<evidence type="ECO:0000313" key="3">
    <source>
        <dbReference type="EMBL" id="CAH0046822.1"/>
    </source>
</evidence>
<feature type="region of interest" description="Disordered" evidence="1">
    <location>
        <begin position="48"/>
        <end position="95"/>
    </location>
</feature>
<accession>A0A9P0ECJ2</accession>
<keyword evidence="4" id="KW-1185">Reference proteome</keyword>
<evidence type="ECO:0000256" key="2">
    <source>
        <dbReference type="SAM" id="Phobius"/>
    </source>
</evidence>
<dbReference type="EMBL" id="CABFOC020000015">
    <property type="protein sequence ID" value="CAH0046822.1"/>
    <property type="molecule type" value="Genomic_DNA"/>
</dbReference>
<feature type="transmembrane region" description="Helical" evidence="2">
    <location>
        <begin position="101"/>
        <end position="122"/>
    </location>
</feature>
<protein>
    <recommendedName>
        <fullName evidence="5">Fucose-specific lectin</fullName>
    </recommendedName>
</protein>
<gene>
    <name evidence="3" type="ORF">CSOL1703_00013058</name>
</gene>
<dbReference type="OrthoDB" id="3800077at2759"/>
<name>A0A9P0ECJ2_9HYPO</name>
<dbReference type="AlphaFoldDB" id="A0A9P0ECJ2"/>
<keyword evidence="2" id="KW-1133">Transmembrane helix</keyword>
<dbReference type="Proteomes" id="UP000775872">
    <property type="component" value="Unassembled WGS sequence"/>
</dbReference>
<reference evidence="3 4" key="2">
    <citation type="submission" date="2021-10" db="EMBL/GenBank/DDBJ databases">
        <authorList>
            <person name="Piombo E."/>
        </authorList>
    </citation>
    <scope>NUCLEOTIDE SEQUENCE [LARGE SCALE GENOMIC DNA]</scope>
</reference>
<keyword evidence="2" id="KW-0472">Membrane</keyword>
<feature type="region of interest" description="Disordered" evidence="1">
    <location>
        <begin position="125"/>
        <end position="165"/>
    </location>
</feature>
<evidence type="ECO:0000256" key="1">
    <source>
        <dbReference type="SAM" id="MobiDB-lite"/>
    </source>
</evidence>
<feature type="compositionally biased region" description="Polar residues" evidence="1">
    <location>
        <begin position="1"/>
        <end position="12"/>
    </location>
</feature>
<comment type="caution">
    <text evidence="3">The sequence shown here is derived from an EMBL/GenBank/DDBJ whole genome shotgun (WGS) entry which is preliminary data.</text>
</comment>
<keyword evidence="2" id="KW-0812">Transmembrane</keyword>